<dbReference type="Gene3D" id="3.30.1370.210">
    <property type="match status" value="1"/>
</dbReference>
<evidence type="ECO:0000256" key="7">
    <source>
        <dbReference type="SAM" id="MobiDB-lite"/>
    </source>
</evidence>
<dbReference type="InterPro" id="IPR000571">
    <property type="entry name" value="Znf_CCCH"/>
</dbReference>
<evidence type="ECO:0000256" key="4">
    <source>
        <dbReference type="ARBA" id="ARBA00022833"/>
    </source>
</evidence>
<evidence type="ECO:0000256" key="5">
    <source>
        <dbReference type="ARBA" id="ARBA00023125"/>
    </source>
</evidence>
<keyword evidence="4 6" id="KW-0862">Zinc</keyword>
<sequence length="357" mass="39295">MMMMINRQHPTVEIPPWDPPYDDPTAGMGVFSPQTNAYFSALHRFLPSCETELDDSYSDTESCGGGSDLPPHDSFSCDNFRMYEFKVRRCARGRSHDWTECPYAHPGEKARRRDPRKYHYSGAACPDFRRGCCRKGDACEFAHGVFECWLHPARYRTQPCKDGPHCQRRVCFFAHTADQLRVLPESPPSRLGQLGLDSVRNLGISPASVMELPDSPPMSPSYGDSVSELVNSVRGLQIGMSPRSPGGWGVQMGGCGSGFGSPRSPTGLMGGYCGTGSAASPLTRTPTRSGLGSLSYDPDPWEAAGTEEEMLMERVESGKNVRAQMYAKLSEENSLERDRVETASPGPDFGWVSELVK</sequence>
<dbReference type="SMART" id="SM00356">
    <property type="entry name" value="ZnF_C3H1"/>
    <property type="match status" value="2"/>
</dbReference>
<dbReference type="PANTHER" id="PTHR14493">
    <property type="entry name" value="UNKEMPT FAMILY MEMBER"/>
    <property type="match status" value="1"/>
</dbReference>
<feature type="domain" description="C3H1-type" evidence="8">
    <location>
        <begin position="120"/>
        <end position="146"/>
    </location>
</feature>
<accession>A0AAW1M3U4</accession>
<organism evidence="9 10">
    <name type="scientific">Saponaria officinalis</name>
    <name type="common">Common soapwort</name>
    <name type="synonym">Lychnis saponaria</name>
    <dbReference type="NCBI Taxonomy" id="3572"/>
    <lineage>
        <taxon>Eukaryota</taxon>
        <taxon>Viridiplantae</taxon>
        <taxon>Streptophyta</taxon>
        <taxon>Embryophyta</taxon>
        <taxon>Tracheophyta</taxon>
        <taxon>Spermatophyta</taxon>
        <taxon>Magnoliopsida</taxon>
        <taxon>eudicotyledons</taxon>
        <taxon>Gunneridae</taxon>
        <taxon>Pentapetalae</taxon>
        <taxon>Caryophyllales</taxon>
        <taxon>Caryophyllaceae</taxon>
        <taxon>Caryophylleae</taxon>
        <taxon>Saponaria</taxon>
    </lineage>
</organism>
<keyword evidence="5" id="KW-0238">DNA-binding</keyword>
<feature type="zinc finger region" description="C3H1-type" evidence="6">
    <location>
        <begin position="120"/>
        <end position="146"/>
    </location>
</feature>
<evidence type="ECO:0000256" key="1">
    <source>
        <dbReference type="ARBA" id="ARBA00022723"/>
    </source>
</evidence>
<dbReference type="PANTHER" id="PTHR14493:SF147">
    <property type="entry name" value="ZINC FINGER CCCH DOMAIN-CONTAINING PROTEIN 23"/>
    <property type="match status" value="1"/>
</dbReference>
<name>A0AAW1M3U4_SAPOF</name>
<reference evidence="9" key="1">
    <citation type="submission" date="2024-03" db="EMBL/GenBank/DDBJ databases">
        <title>WGS assembly of Saponaria officinalis var. Norfolk2.</title>
        <authorList>
            <person name="Jenkins J."/>
            <person name="Shu S."/>
            <person name="Grimwood J."/>
            <person name="Barry K."/>
            <person name="Goodstein D."/>
            <person name="Schmutz J."/>
            <person name="Leebens-Mack J."/>
            <person name="Osbourn A."/>
        </authorList>
    </citation>
    <scope>NUCLEOTIDE SEQUENCE [LARGE SCALE GENOMIC DNA]</scope>
    <source>
        <strain evidence="9">JIC</strain>
    </source>
</reference>
<feature type="region of interest" description="Disordered" evidence="7">
    <location>
        <begin position="332"/>
        <end position="357"/>
    </location>
</feature>
<feature type="compositionally biased region" description="Basic and acidic residues" evidence="7">
    <location>
        <begin position="332"/>
        <end position="341"/>
    </location>
</feature>
<dbReference type="InterPro" id="IPR045234">
    <property type="entry name" value="Unkempt-like"/>
</dbReference>
<evidence type="ECO:0000256" key="6">
    <source>
        <dbReference type="PROSITE-ProRule" id="PRU00723"/>
    </source>
</evidence>
<comment type="caution">
    <text evidence="9">The sequence shown here is derived from an EMBL/GenBank/DDBJ whole genome shotgun (WGS) entry which is preliminary data.</text>
</comment>
<dbReference type="GO" id="GO:0003677">
    <property type="term" value="F:DNA binding"/>
    <property type="evidence" value="ECO:0007669"/>
    <property type="project" value="UniProtKB-KW"/>
</dbReference>
<dbReference type="GO" id="GO:0006355">
    <property type="term" value="P:regulation of DNA-templated transcription"/>
    <property type="evidence" value="ECO:0007669"/>
    <property type="project" value="UniProtKB-ARBA"/>
</dbReference>
<dbReference type="PROSITE" id="PS50103">
    <property type="entry name" value="ZF_C3H1"/>
    <property type="match status" value="1"/>
</dbReference>
<proteinExistence type="predicted"/>
<evidence type="ECO:0000256" key="3">
    <source>
        <dbReference type="ARBA" id="ARBA00022771"/>
    </source>
</evidence>
<evidence type="ECO:0000313" key="10">
    <source>
        <dbReference type="Proteomes" id="UP001443914"/>
    </source>
</evidence>
<evidence type="ECO:0000259" key="8">
    <source>
        <dbReference type="PROSITE" id="PS50103"/>
    </source>
</evidence>
<dbReference type="GO" id="GO:0008270">
    <property type="term" value="F:zinc ion binding"/>
    <property type="evidence" value="ECO:0007669"/>
    <property type="project" value="UniProtKB-KW"/>
</dbReference>
<dbReference type="Proteomes" id="UP001443914">
    <property type="component" value="Unassembled WGS sequence"/>
</dbReference>
<dbReference type="FunFam" id="3.30.1370.210:FF:000009">
    <property type="entry name" value="Zinc finger CCCH domain-containing protein 66"/>
    <property type="match status" value="1"/>
</dbReference>
<keyword evidence="1 6" id="KW-0479">Metal-binding</keyword>
<dbReference type="InterPro" id="IPR057444">
    <property type="entry name" value="Znf-CCCH_AtC3H23-like"/>
</dbReference>
<keyword evidence="3 6" id="KW-0863">Zinc-finger</keyword>
<keyword evidence="2" id="KW-0677">Repeat</keyword>
<dbReference type="EMBL" id="JBDFQZ010000003">
    <property type="protein sequence ID" value="KAK9742065.1"/>
    <property type="molecule type" value="Genomic_DNA"/>
</dbReference>
<evidence type="ECO:0000313" key="9">
    <source>
        <dbReference type="EMBL" id="KAK9742065.1"/>
    </source>
</evidence>
<evidence type="ECO:0000256" key="2">
    <source>
        <dbReference type="ARBA" id="ARBA00022737"/>
    </source>
</evidence>
<gene>
    <name evidence="9" type="ORF">RND81_03G146000</name>
</gene>
<dbReference type="AlphaFoldDB" id="A0AAW1M3U4"/>
<keyword evidence="10" id="KW-1185">Reference proteome</keyword>
<dbReference type="Pfam" id="PF25512">
    <property type="entry name" value="zf-CCCH_AtC3H23"/>
    <property type="match status" value="1"/>
</dbReference>
<protein>
    <recommendedName>
        <fullName evidence="8">C3H1-type domain-containing protein</fullName>
    </recommendedName>
</protein>